<protein>
    <recommendedName>
        <fullName evidence="1">Helix-turn-helix domain-containing protein</fullName>
    </recommendedName>
</protein>
<dbReference type="Proteomes" id="UP000198942">
    <property type="component" value="Unassembled WGS sequence"/>
</dbReference>
<reference evidence="3" key="1">
    <citation type="submission" date="2016-10" db="EMBL/GenBank/DDBJ databases">
        <authorList>
            <person name="Varghese N."/>
            <person name="Submissions S."/>
        </authorList>
    </citation>
    <scope>NUCLEOTIDE SEQUENCE [LARGE SCALE GENOMIC DNA]</scope>
    <source>
        <strain evidence="3">Gh-48</strain>
    </source>
</reference>
<dbReference type="AlphaFoldDB" id="A0A1H8U558"/>
<dbReference type="PANTHER" id="PTHR34585">
    <property type="match status" value="1"/>
</dbReference>
<evidence type="ECO:0000313" key="3">
    <source>
        <dbReference type="Proteomes" id="UP000198942"/>
    </source>
</evidence>
<dbReference type="RefSeq" id="WP_091220957.1">
    <property type="nucleotide sequence ID" value="NZ_FOCL01000018.1"/>
</dbReference>
<feature type="domain" description="Helix-turn-helix" evidence="1">
    <location>
        <begin position="37"/>
        <end position="85"/>
    </location>
</feature>
<accession>A0A1H8U558</accession>
<dbReference type="EMBL" id="FOCL01000018">
    <property type="protein sequence ID" value="SEO98410.1"/>
    <property type="molecule type" value="Genomic_DNA"/>
</dbReference>
<proteinExistence type="predicted"/>
<dbReference type="STRING" id="551995.SAMN05192574_11828"/>
<evidence type="ECO:0000313" key="2">
    <source>
        <dbReference type="EMBL" id="SEO98410.1"/>
    </source>
</evidence>
<name>A0A1H8U558_9SPHI</name>
<dbReference type="InterPro" id="IPR041657">
    <property type="entry name" value="HTH_17"/>
</dbReference>
<gene>
    <name evidence="2" type="ORF">SAMN05192574_11828</name>
</gene>
<sequence>MAAIELLTRDDLQQFRLQLLEDIKSIISAPKVQAKQWLKSAEVRKLLSISSSTLQTLRINGTIRFSRVGKIMYYKNDDILKLLEGEN</sequence>
<organism evidence="2 3">
    <name type="scientific">Mucilaginibacter gossypiicola</name>
    <dbReference type="NCBI Taxonomy" id="551995"/>
    <lineage>
        <taxon>Bacteria</taxon>
        <taxon>Pseudomonadati</taxon>
        <taxon>Bacteroidota</taxon>
        <taxon>Sphingobacteriia</taxon>
        <taxon>Sphingobacteriales</taxon>
        <taxon>Sphingobacteriaceae</taxon>
        <taxon>Mucilaginibacter</taxon>
    </lineage>
</organism>
<dbReference type="OrthoDB" id="1524679at2"/>
<dbReference type="PANTHER" id="PTHR34585:SF22">
    <property type="entry name" value="HELIX-TURN-HELIX DOMAIN-CONTAINING PROTEIN"/>
    <property type="match status" value="1"/>
</dbReference>
<dbReference type="Pfam" id="PF12728">
    <property type="entry name" value="HTH_17"/>
    <property type="match status" value="1"/>
</dbReference>
<evidence type="ECO:0000259" key="1">
    <source>
        <dbReference type="Pfam" id="PF12728"/>
    </source>
</evidence>
<keyword evidence="3" id="KW-1185">Reference proteome</keyword>